<dbReference type="PANTHER" id="PTHR35408">
    <property type="entry name" value="CHROMOSOME 15, WHOLE GENOME SHOTGUN SEQUENCE"/>
    <property type="match status" value="1"/>
</dbReference>
<evidence type="ECO:0000256" key="1">
    <source>
        <dbReference type="SAM" id="MobiDB-lite"/>
    </source>
</evidence>
<feature type="region of interest" description="Disordered" evidence="1">
    <location>
        <begin position="571"/>
        <end position="641"/>
    </location>
</feature>
<gene>
    <name evidence="5" type="ORF">LshimejAT787_0902860</name>
</gene>
<keyword evidence="2" id="KW-1133">Transmembrane helix</keyword>
<feature type="transmembrane region" description="Helical" evidence="2">
    <location>
        <begin position="913"/>
        <end position="932"/>
    </location>
</feature>
<evidence type="ECO:0000256" key="2">
    <source>
        <dbReference type="SAM" id="Phobius"/>
    </source>
</evidence>
<proteinExistence type="predicted"/>
<dbReference type="Pfam" id="PF25550">
    <property type="entry name" value="DUF7928"/>
    <property type="match status" value="1"/>
</dbReference>
<feature type="transmembrane region" description="Helical" evidence="2">
    <location>
        <begin position="878"/>
        <end position="901"/>
    </location>
</feature>
<feature type="transmembrane region" description="Helical" evidence="2">
    <location>
        <begin position="334"/>
        <end position="357"/>
    </location>
</feature>
<dbReference type="InterPro" id="IPR001173">
    <property type="entry name" value="Glyco_trans_2-like"/>
</dbReference>
<feature type="domain" description="DUF7928" evidence="4">
    <location>
        <begin position="5"/>
        <end position="161"/>
    </location>
</feature>
<feature type="domain" description="Glycosyltransferase 2-like" evidence="3">
    <location>
        <begin position="682"/>
        <end position="889"/>
    </location>
</feature>
<feature type="region of interest" description="Disordered" evidence="1">
    <location>
        <begin position="163"/>
        <end position="268"/>
    </location>
</feature>
<dbReference type="InterPro" id="IPR057688">
    <property type="entry name" value="DUF7928"/>
</dbReference>
<evidence type="ECO:0000259" key="4">
    <source>
        <dbReference type="Pfam" id="PF25550"/>
    </source>
</evidence>
<feature type="compositionally biased region" description="Low complexity" evidence="1">
    <location>
        <begin position="163"/>
        <end position="195"/>
    </location>
</feature>
<feature type="region of interest" description="Disordered" evidence="1">
    <location>
        <begin position="289"/>
        <end position="320"/>
    </location>
</feature>
<sequence>MDYDRNDALLHWLFRQTQGDAWFRPNEHTISSGVALRISDVNEPTPEFRVFPYENPTLEPFETAVAALNPAVAIKIRSAAVHAALASVHPDDTSIYVDANTRIQIIDTMLLLPTADKEQGAAFIRDERVLIIWSDALDRIIPTCTDFEERLIKLLWRAQPNSSGPLSPSQSISHSPALSFSPSHSLSHSAAHGSFTSRRSSVDGSVEALTGRPASLSKPSAAVPPPPPPPKSLRTPSVSTSAPLPPPAEEKGKAPQTPRVAHTRTRTRVKRTWYGKKIGVVHTSVPRELDLEGGDALDTSDEGDSGEKGQPLYDDDEADAFDPRRDARKTAMWAPFYNGLAAGLALLFIGNGIKILLQEYTLDGSLTRFALLALCPLLYCVSLFFTLQIIQNVSMVLGPIEQYHANSKYYSGIKPRARRAVDDALPHITIQMPVYKEGLANVLAPSIYSLKRAMQTYARQGGTSNIFVNDDGLRLLPAPDRAERLAFYAMHGIGWVARPAHGDRGVDVGVEQSGDENEKAEGREKGKKGTRGEKEWEGAYVRAGRFKKASNMNYALALSLKVERHLARLIAQQQQQQQQRDNRGREKGSSQGHGVRTSTGTTAESSSASDPSQLHTPTQAPTPTPNPALLGAPDTTNPANANVSLSLEDQALALAVEEAWWESGRRHRPWAANGRATRMGEIVLLVDSDTVVPEDCLRDAAREMRECPSVAIIQHESDVMQVAHHYFENGIAYFTRRINRCISMACANGEVAPFVGHNAFLRWSALQDVAFFDPRDGKEKIWSETNVSEDFDLALRLMGKGYIVRWATYSKGGFKEGVSLSVDDELNRWQKYAYGCSELLFNPFVQWFRHGPFAHQIHRFLWSGAPLHYKFSMMAYMFSYYGIAAAVTISIINYVLLGFQFGVDGFYMHSFEIWLATTIVFFGSGTVGFSSLQYRLGHKQLIPAFLENLLWIPFFFFFFGGLSIPVSQAMLAHLFSYNISWSATIKEVQRSNFFKEIPKIAKRFWFPMSLSFVLILGMIVCSTGLVPIEWRVDGAGGWAVIFPVSLLAGCHILFPIVLNPWLMVFSY</sequence>
<dbReference type="PANTHER" id="PTHR35408:SF3">
    <property type="entry name" value="GLYCOSYLTRANSFERASE 2-LIKE DOMAIN-CONTAINING PROTEIN"/>
    <property type="match status" value="1"/>
</dbReference>
<comment type="caution">
    <text evidence="5">The sequence shown here is derived from an EMBL/GenBank/DDBJ whole genome shotgun (WGS) entry which is preliminary data.</text>
</comment>
<dbReference type="SUPFAM" id="SSF53448">
    <property type="entry name" value="Nucleotide-diphospho-sugar transferases"/>
    <property type="match status" value="1"/>
</dbReference>
<keyword evidence="2" id="KW-0472">Membrane</keyword>
<feature type="compositionally biased region" description="Pro residues" evidence="1">
    <location>
        <begin position="222"/>
        <end position="231"/>
    </location>
</feature>
<keyword evidence="6" id="KW-1185">Reference proteome</keyword>
<feature type="transmembrane region" description="Helical" evidence="2">
    <location>
        <begin position="369"/>
        <end position="390"/>
    </location>
</feature>
<dbReference type="Pfam" id="PF13632">
    <property type="entry name" value="Glyco_trans_2_3"/>
    <property type="match status" value="1"/>
</dbReference>
<feature type="compositionally biased region" description="Acidic residues" evidence="1">
    <location>
        <begin position="291"/>
        <end position="304"/>
    </location>
</feature>
<dbReference type="Gene3D" id="3.90.550.10">
    <property type="entry name" value="Spore Coat Polysaccharide Biosynthesis Protein SpsA, Chain A"/>
    <property type="match status" value="1"/>
</dbReference>
<dbReference type="Proteomes" id="UP001063166">
    <property type="component" value="Unassembled WGS sequence"/>
</dbReference>
<feature type="region of interest" description="Disordered" evidence="1">
    <location>
        <begin position="506"/>
        <end position="533"/>
    </location>
</feature>
<evidence type="ECO:0000313" key="5">
    <source>
        <dbReference type="EMBL" id="GLB41071.1"/>
    </source>
</evidence>
<organism evidence="5 6">
    <name type="scientific">Lyophyllum shimeji</name>
    <name type="common">Hon-shimeji</name>
    <name type="synonym">Tricholoma shimeji</name>
    <dbReference type="NCBI Taxonomy" id="47721"/>
    <lineage>
        <taxon>Eukaryota</taxon>
        <taxon>Fungi</taxon>
        <taxon>Dikarya</taxon>
        <taxon>Basidiomycota</taxon>
        <taxon>Agaricomycotina</taxon>
        <taxon>Agaricomycetes</taxon>
        <taxon>Agaricomycetidae</taxon>
        <taxon>Agaricales</taxon>
        <taxon>Tricholomatineae</taxon>
        <taxon>Lyophyllaceae</taxon>
        <taxon>Lyophyllum</taxon>
    </lineage>
</organism>
<feature type="transmembrane region" description="Helical" evidence="2">
    <location>
        <begin position="1038"/>
        <end position="1058"/>
    </location>
</feature>
<name>A0A9P3PTP3_LYOSH</name>
<evidence type="ECO:0000313" key="6">
    <source>
        <dbReference type="Proteomes" id="UP001063166"/>
    </source>
</evidence>
<feature type="transmembrane region" description="Helical" evidence="2">
    <location>
        <begin position="944"/>
        <end position="966"/>
    </location>
</feature>
<dbReference type="EMBL" id="BRPK01000009">
    <property type="protein sequence ID" value="GLB41071.1"/>
    <property type="molecule type" value="Genomic_DNA"/>
</dbReference>
<feature type="compositionally biased region" description="Low complexity" evidence="1">
    <location>
        <begin position="597"/>
        <end position="619"/>
    </location>
</feature>
<evidence type="ECO:0000259" key="3">
    <source>
        <dbReference type="Pfam" id="PF13632"/>
    </source>
</evidence>
<dbReference type="AlphaFoldDB" id="A0A9P3PTP3"/>
<feature type="transmembrane region" description="Helical" evidence="2">
    <location>
        <begin position="1004"/>
        <end position="1026"/>
    </location>
</feature>
<reference evidence="5" key="1">
    <citation type="submission" date="2022-07" db="EMBL/GenBank/DDBJ databases">
        <title>The genome of Lyophyllum shimeji provides insight into the initial evolution of ectomycorrhizal fungal genome.</title>
        <authorList>
            <person name="Kobayashi Y."/>
            <person name="Shibata T."/>
            <person name="Hirakawa H."/>
            <person name="Shigenobu S."/>
            <person name="Nishiyama T."/>
            <person name="Yamada A."/>
            <person name="Hasebe M."/>
            <person name="Kawaguchi M."/>
        </authorList>
    </citation>
    <scope>NUCLEOTIDE SEQUENCE</scope>
    <source>
        <strain evidence="5">AT787</strain>
    </source>
</reference>
<keyword evidence="2" id="KW-0812">Transmembrane</keyword>
<accession>A0A9P3PTP3</accession>
<protein>
    <submittedName>
        <fullName evidence="5">Glycosyltransferase family 2 protein</fullName>
    </submittedName>
</protein>
<dbReference type="InterPro" id="IPR029044">
    <property type="entry name" value="Nucleotide-diphossugar_trans"/>
</dbReference>
<dbReference type="OrthoDB" id="38531at2759"/>